<comment type="caution">
    <text evidence="1">The sequence shown here is derived from an EMBL/GenBank/DDBJ whole genome shotgun (WGS) entry which is preliminary data.</text>
</comment>
<organism evidence="1 2">
    <name type="scientific">Alkalicoccobacillus murimartini</name>
    <dbReference type="NCBI Taxonomy" id="171685"/>
    <lineage>
        <taxon>Bacteria</taxon>
        <taxon>Bacillati</taxon>
        <taxon>Bacillota</taxon>
        <taxon>Bacilli</taxon>
        <taxon>Bacillales</taxon>
        <taxon>Bacillaceae</taxon>
        <taxon>Alkalicoccobacillus</taxon>
    </lineage>
</organism>
<dbReference type="Proteomes" id="UP001225034">
    <property type="component" value="Unassembled WGS sequence"/>
</dbReference>
<keyword evidence="2" id="KW-1185">Reference proteome</keyword>
<evidence type="ECO:0000313" key="2">
    <source>
        <dbReference type="Proteomes" id="UP001225034"/>
    </source>
</evidence>
<accession>A0ABT9YHQ7</accession>
<sequence length="86" mass="9504">MILAGCGSNNELATHTGNVTDLIEEENGTRIFVEESEDNTIAFLITDDLNDGIELDNNVTVYYDSTAMIEESLPPNQGRVERVEIN</sequence>
<evidence type="ECO:0000313" key="1">
    <source>
        <dbReference type="EMBL" id="MDQ0207400.1"/>
    </source>
</evidence>
<reference evidence="1 2" key="1">
    <citation type="submission" date="2023-07" db="EMBL/GenBank/DDBJ databases">
        <title>Genomic Encyclopedia of Type Strains, Phase IV (KMG-IV): sequencing the most valuable type-strain genomes for metagenomic binning, comparative biology and taxonomic classification.</title>
        <authorList>
            <person name="Goeker M."/>
        </authorList>
    </citation>
    <scope>NUCLEOTIDE SEQUENCE [LARGE SCALE GENOMIC DNA]</scope>
    <source>
        <strain evidence="1 2">DSM 19154</strain>
    </source>
</reference>
<evidence type="ECO:0008006" key="3">
    <source>
        <dbReference type="Google" id="ProtNLM"/>
    </source>
</evidence>
<dbReference type="EMBL" id="JAUSUA010000003">
    <property type="protein sequence ID" value="MDQ0207400.1"/>
    <property type="molecule type" value="Genomic_DNA"/>
</dbReference>
<gene>
    <name evidence="1" type="ORF">J2S05_002201</name>
</gene>
<proteinExistence type="predicted"/>
<name>A0ABT9YHQ7_9BACI</name>
<protein>
    <recommendedName>
        <fullName evidence="3">DUF3221 domain-containing protein</fullName>
    </recommendedName>
</protein>